<protein>
    <submittedName>
        <fullName evidence="2">Uncharacterized protein</fullName>
    </submittedName>
</protein>
<feature type="transmembrane region" description="Helical" evidence="1">
    <location>
        <begin position="215"/>
        <end position="235"/>
    </location>
</feature>
<evidence type="ECO:0000313" key="3">
    <source>
        <dbReference type="Proteomes" id="UP000006056"/>
    </source>
</evidence>
<feature type="transmembrane region" description="Helical" evidence="1">
    <location>
        <begin position="149"/>
        <end position="168"/>
    </location>
</feature>
<accession>I3ZJI9</accession>
<keyword evidence="1" id="KW-0472">Membrane</keyword>
<name>I3ZJI9_TERRK</name>
<reference evidence="2 3" key="1">
    <citation type="submission" date="2012-06" db="EMBL/GenBank/DDBJ databases">
        <title>Complete genome of Terriglobus roseus DSM 18391.</title>
        <authorList>
            <consortium name="US DOE Joint Genome Institute (JGI-PGF)"/>
            <person name="Lucas S."/>
            <person name="Copeland A."/>
            <person name="Lapidus A."/>
            <person name="Glavina del Rio T."/>
            <person name="Dalin E."/>
            <person name="Tice H."/>
            <person name="Bruce D."/>
            <person name="Goodwin L."/>
            <person name="Pitluck S."/>
            <person name="Peters L."/>
            <person name="Mikhailova N."/>
            <person name="Munk A.C.C."/>
            <person name="Kyrpides N."/>
            <person name="Mavromatis K."/>
            <person name="Ivanova N."/>
            <person name="Brettin T."/>
            <person name="Detter J.C."/>
            <person name="Han C."/>
            <person name="Larimer F."/>
            <person name="Land M."/>
            <person name="Hauser L."/>
            <person name="Markowitz V."/>
            <person name="Cheng J.-F."/>
            <person name="Hugenholtz P."/>
            <person name="Woyke T."/>
            <person name="Wu D."/>
            <person name="Brambilla E."/>
            <person name="Klenk H.-P."/>
            <person name="Eisen J.A."/>
        </authorList>
    </citation>
    <scope>NUCLEOTIDE SEQUENCE [LARGE SCALE GENOMIC DNA]</scope>
    <source>
        <strain evidence="3">DSM 18391 / NRRL B-41598 / KBS 63</strain>
    </source>
</reference>
<feature type="transmembrane region" description="Helical" evidence="1">
    <location>
        <begin position="189"/>
        <end position="209"/>
    </location>
</feature>
<dbReference type="Proteomes" id="UP000006056">
    <property type="component" value="Chromosome"/>
</dbReference>
<evidence type="ECO:0000256" key="1">
    <source>
        <dbReference type="SAM" id="Phobius"/>
    </source>
</evidence>
<dbReference type="eggNOG" id="ENOG5032XR0">
    <property type="taxonomic scope" value="Bacteria"/>
</dbReference>
<feature type="transmembrane region" description="Helical" evidence="1">
    <location>
        <begin position="116"/>
        <end position="137"/>
    </location>
</feature>
<organism evidence="2 3">
    <name type="scientific">Terriglobus roseus (strain DSM 18391 / NRRL B-41598 / KBS 63)</name>
    <dbReference type="NCBI Taxonomy" id="926566"/>
    <lineage>
        <taxon>Bacteria</taxon>
        <taxon>Pseudomonadati</taxon>
        <taxon>Acidobacteriota</taxon>
        <taxon>Terriglobia</taxon>
        <taxon>Terriglobales</taxon>
        <taxon>Acidobacteriaceae</taxon>
        <taxon>Terriglobus</taxon>
    </lineage>
</organism>
<dbReference type="KEGG" id="trs:Terro_3185"/>
<dbReference type="AlphaFoldDB" id="I3ZJI9"/>
<keyword evidence="1" id="KW-1133">Transmembrane helix</keyword>
<keyword evidence="1" id="KW-0812">Transmembrane</keyword>
<keyword evidence="3" id="KW-1185">Reference proteome</keyword>
<sequence length="325" mass="36536">MSRNSMGTKITKNETTKAASATRTEKIARINVAMSAMLTRETSGCSPKTAFSEPVLSPCVIWPRNPTSAQTADRIPLRKGLSVKLSLLDIALWALDPMLRLVLVLVLTLKIRWRVVPWFATWIAYGLLYTLSCFLAYRLGSKENYRVVYWIGALGDFLLQIAVVAEIARSALKRDGRWVEGAKKTLIPFLTLGPTFAVVLTIWITPAASNVLDGLAARASLFSTVLVCFLFVAVIRAMQKLGLDWRSYIARESLGLTVWTLSAFAIDTLHAYWRTTEHFGLLENMRNSVYQGVLLFWCIAFWLPEPEAPTLPSNLEEDYRRLTQQ</sequence>
<dbReference type="HOGENOM" id="CLU_074114_0_0_0"/>
<gene>
    <name evidence="2" type="ordered locus">Terro_3185</name>
</gene>
<dbReference type="EMBL" id="CP003379">
    <property type="protein sequence ID" value="AFL89407.1"/>
    <property type="molecule type" value="Genomic_DNA"/>
</dbReference>
<proteinExistence type="predicted"/>
<evidence type="ECO:0000313" key="2">
    <source>
        <dbReference type="EMBL" id="AFL89407.1"/>
    </source>
</evidence>